<name>D9SN44_CLOC7</name>
<dbReference type="HOGENOM" id="CLU_106582_0_0_9"/>
<dbReference type="SMART" id="SM00567">
    <property type="entry name" value="EZ_HEAT"/>
    <property type="match status" value="2"/>
</dbReference>
<gene>
    <name evidence="2" type="ordered locus">Clocel_2167</name>
</gene>
<dbReference type="InterPro" id="IPR029491">
    <property type="entry name" value="Helicase_HTH"/>
</dbReference>
<organism evidence="2 3">
    <name type="scientific">Clostridium cellulovorans (strain ATCC 35296 / DSM 3052 / OCM 3 / 743B)</name>
    <dbReference type="NCBI Taxonomy" id="573061"/>
    <lineage>
        <taxon>Bacteria</taxon>
        <taxon>Bacillati</taxon>
        <taxon>Bacillota</taxon>
        <taxon>Clostridia</taxon>
        <taxon>Eubacteriales</taxon>
        <taxon>Clostridiaceae</taxon>
        <taxon>Clostridium</taxon>
    </lineage>
</organism>
<reference evidence="2 3" key="1">
    <citation type="submission" date="2010-08" db="EMBL/GenBank/DDBJ databases">
        <title>Complete sequence of Clostridium cellulovorans 743B.</title>
        <authorList>
            <consortium name="US DOE Joint Genome Institute"/>
            <person name="Lucas S."/>
            <person name="Copeland A."/>
            <person name="Lapidus A."/>
            <person name="Cheng J.-F."/>
            <person name="Bruce D."/>
            <person name="Goodwin L."/>
            <person name="Pitluck S."/>
            <person name="Chertkov O."/>
            <person name="Detter J.C."/>
            <person name="Han C."/>
            <person name="Tapia R."/>
            <person name="Land M."/>
            <person name="Hauser L."/>
            <person name="Chang Y.-J."/>
            <person name="Jeffries C."/>
            <person name="Kyrpides N."/>
            <person name="Ivanova N."/>
            <person name="Mikhailova N."/>
            <person name="Hemme C.L."/>
            <person name="Woyke T."/>
        </authorList>
    </citation>
    <scope>NUCLEOTIDE SEQUENCE [LARGE SCALE GENOMIC DNA]</scope>
    <source>
        <strain evidence="3">ATCC 35296 / DSM 3052 / OCM 3 / 743B</strain>
    </source>
</reference>
<dbReference type="Pfam" id="PF14493">
    <property type="entry name" value="HTH_40"/>
    <property type="match status" value="1"/>
</dbReference>
<dbReference type="GO" id="GO:0016829">
    <property type="term" value="F:lyase activity"/>
    <property type="evidence" value="ECO:0007669"/>
    <property type="project" value="UniProtKB-KW"/>
</dbReference>
<evidence type="ECO:0000313" key="2">
    <source>
        <dbReference type="EMBL" id="ADL51910.1"/>
    </source>
</evidence>
<dbReference type="RefSeq" id="WP_010076870.1">
    <property type="nucleotide sequence ID" value="NC_014393.1"/>
</dbReference>
<accession>D9SN44</accession>
<dbReference type="Proteomes" id="UP000002730">
    <property type="component" value="Chromosome"/>
</dbReference>
<dbReference type="InterPro" id="IPR004155">
    <property type="entry name" value="PBS_lyase_HEAT"/>
</dbReference>
<dbReference type="Gene3D" id="1.25.10.10">
    <property type="entry name" value="Leucine-rich Repeat Variant"/>
    <property type="match status" value="1"/>
</dbReference>
<dbReference type="AlphaFoldDB" id="D9SN44"/>
<dbReference type="KEGG" id="ccb:Clocel_2167"/>
<sequence>MDKKNLIQFSWKDFENYTSEEISYFLYLEGKSIECISKLRGIALNDIKNHIIQGKIKYRFLAKAKNSKELIEFIANAGKDDKKFFLENIDSITRTDIVNYILENYTELYHKEKETAIWILGELKAKEGIGILTKAAVHKFVNVRRMAVSALGKLQDPNGEPALLRALDDENSQVVSYAIKALSKLNSVKAKEKVYQLIERTNNNAVLKAAEEYLKETKGE</sequence>
<evidence type="ECO:0000313" key="3">
    <source>
        <dbReference type="Proteomes" id="UP000002730"/>
    </source>
</evidence>
<dbReference type="InterPro" id="IPR016024">
    <property type="entry name" value="ARM-type_fold"/>
</dbReference>
<dbReference type="eggNOG" id="COG1413">
    <property type="taxonomic scope" value="Bacteria"/>
</dbReference>
<keyword evidence="3" id="KW-1185">Reference proteome</keyword>
<dbReference type="InterPro" id="IPR011989">
    <property type="entry name" value="ARM-like"/>
</dbReference>
<dbReference type="Pfam" id="PF13646">
    <property type="entry name" value="HEAT_2"/>
    <property type="match status" value="1"/>
</dbReference>
<dbReference type="SUPFAM" id="SSF48371">
    <property type="entry name" value="ARM repeat"/>
    <property type="match status" value="1"/>
</dbReference>
<dbReference type="OrthoDB" id="1706421at2"/>
<dbReference type="EMBL" id="CP002160">
    <property type="protein sequence ID" value="ADL51910.1"/>
    <property type="molecule type" value="Genomic_DNA"/>
</dbReference>
<evidence type="ECO:0000259" key="1">
    <source>
        <dbReference type="Pfam" id="PF14493"/>
    </source>
</evidence>
<feature type="domain" description="Helicase Helix-turn-helix" evidence="1">
    <location>
        <begin position="19"/>
        <end position="86"/>
    </location>
</feature>
<protein>
    <submittedName>
        <fullName evidence="2">PBS lyase HEAT domain protein repeat-containing protein</fullName>
    </submittedName>
</protein>
<keyword evidence="2" id="KW-0456">Lyase</keyword>
<dbReference type="STRING" id="573061.Clocel_2167"/>
<proteinExistence type="predicted"/>